<dbReference type="InterPro" id="IPR004146">
    <property type="entry name" value="DC1"/>
</dbReference>
<evidence type="ECO:0000256" key="5">
    <source>
        <dbReference type="ARBA" id="ARBA00047388"/>
    </source>
</evidence>
<dbReference type="OrthoDB" id="409136at2759"/>
<keyword evidence="2" id="KW-0677">Repeat</keyword>
<protein>
    <recommendedName>
        <fullName evidence="1">protein-disulfide reductase</fullName>
        <ecNumber evidence="1">1.8.1.8</ecNumber>
    </recommendedName>
</protein>
<evidence type="ECO:0000256" key="1">
    <source>
        <dbReference type="ARBA" id="ARBA00012612"/>
    </source>
</evidence>
<evidence type="ECO:0000259" key="8">
    <source>
        <dbReference type="Pfam" id="PF13905"/>
    </source>
</evidence>
<evidence type="ECO:0000256" key="6">
    <source>
        <dbReference type="ARBA" id="ARBA00047804"/>
    </source>
</evidence>
<dbReference type="GO" id="GO:0047134">
    <property type="term" value="F:protein-disulfide reductase [NAD(P)H] activity"/>
    <property type="evidence" value="ECO:0007669"/>
    <property type="project" value="UniProtKB-EC"/>
</dbReference>
<evidence type="ECO:0000256" key="4">
    <source>
        <dbReference type="ARBA" id="ARBA00023027"/>
    </source>
</evidence>
<sequence length="586" mass="67483">MIEEGSNRAPPEEVGDIVSLLSTEERDFLIRKNGDKVAIGSLEGKVIALYFAVSGSRPFTLRLIEVYSELRSLDNNFEIIFVTDETNEDYFDEDFSEMPWLAIPFSDTWMRGKLENIFLATSLPNLPNLVILDANGKILNRKGVQAVKGYGSEGFPFTVEKIRKLREEMENAKKDQTLRSVLVSSSRDYLIANDRSKVSVSNLEGKIVALYFACRRYACCNVFTPVFAEIYRKLKEIGESFEVVLVRLDGESDYDVAIESMPWLAFPFNDNRGEKLFCYFDLQENNHHAIILIGPNGKTMNVDLIELIKEYGFDAWEAFPFSQEKLHEFSEKEKAKLESQTLESLLVSGDLDYVIGKNGLKVPIKELVGKTILLYFSSMWRCGNYLPKLVEEYHEIKNVDSEFEMIYISGDYDQDLFNKVFLRMPWLALPFGDERQESLNKRIFKIGYPQNCTLVAISPTGRIITKEAKELFMIHGTVAYPFTEERIKELEHLKEMAKGWPEKIKLDLYDEHELVLTGCFSYDCNGCREMGHNWSYRCEQCEFDLHPKCALNQKKKEEGENDEAHGEVAEEEYVCDGEVCILERKE</sequence>
<name>A0A8J5FG10_ZINOF</name>
<evidence type="ECO:0000256" key="2">
    <source>
        <dbReference type="ARBA" id="ARBA00022737"/>
    </source>
</evidence>
<evidence type="ECO:0000259" key="7">
    <source>
        <dbReference type="Pfam" id="PF03107"/>
    </source>
</evidence>
<keyword evidence="3" id="KW-0560">Oxidoreductase</keyword>
<feature type="domain" description="DC1" evidence="7">
    <location>
        <begin position="510"/>
        <end position="550"/>
    </location>
</feature>
<comment type="caution">
    <text evidence="9">The sequence shown here is derived from an EMBL/GenBank/DDBJ whole genome shotgun (WGS) entry which is preliminary data.</text>
</comment>
<comment type="catalytic activity">
    <reaction evidence="5">
        <text>[protein]-dithiol + NAD(+) = [protein]-disulfide + NADH + H(+)</text>
        <dbReference type="Rhea" id="RHEA:18749"/>
        <dbReference type="Rhea" id="RHEA-COMP:10593"/>
        <dbReference type="Rhea" id="RHEA-COMP:10594"/>
        <dbReference type="ChEBI" id="CHEBI:15378"/>
        <dbReference type="ChEBI" id="CHEBI:29950"/>
        <dbReference type="ChEBI" id="CHEBI:50058"/>
        <dbReference type="ChEBI" id="CHEBI:57540"/>
        <dbReference type="ChEBI" id="CHEBI:57945"/>
        <dbReference type="EC" id="1.8.1.8"/>
    </reaction>
</comment>
<dbReference type="Pfam" id="PF13905">
    <property type="entry name" value="Thioredoxin_8"/>
    <property type="match status" value="3"/>
</dbReference>
<dbReference type="PANTHER" id="PTHR13871">
    <property type="entry name" value="THIOREDOXIN"/>
    <property type="match status" value="1"/>
</dbReference>
<evidence type="ECO:0000313" key="9">
    <source>
        <dbReference type="EMBL" id="KAG6487032.1"/>
    </source>
</evidence>
<dbReference type="Pfam" id="PF03107">
    <property type="entry name" value="C1_2"/>
    <property type="match status" value="1"/>
</dbReference>
<reference evidence="9 10" key="1">
    <citation type="submission" date="2020-08" db="EMBL/GenBank/DDBJ databases">
        <title>Plant Genome Project.</title>
        <authorList>
            <person name="Zhang R.-G."/>
        </authorList>
    </citation>
    <scope>NUCLEOTIDE SEQUENCE [LARGE SCALE GENOMIC DNA]</scope>
    <source>
        <tissue evidence="9">Rhizome</tissue>
    </source>
</reference>
<dbReference type="InterPro" id="IPR052259">
    <property type="entry name" value="Nucleoredoxin-like"/>
</dbReference>
<keyword evidence="10" id="KW-1185">Reference proteome</keyword>
<dbReference type="EMBL" id="JACMSC010000015">
    <property type="protein sequence ID" value="KAG6487032.1"/>
    <property type="molecule type" value="Genomic_DNA"/>
</dbReference>
<dbReference type="EC" id="1.8.1.8" evidence="1"/>
<organism evidence="9 10">
    <name type="scientific">Zingiber officinale</name>
    <name type="common">Ginger</name>
    <name type="synonym">Amomum zingiber</name>
    <dbReference type="NCBI Taxonomy" id="94328"/>
    <lineage>
        <taxon>Eukaryota</taxon>
        <taxon>Viridiplantae</taxon>
        <taxon>Streptophyta</taxon>
        <taxon>Embryophyta</taxon>
        <taxon>Tracheophyta</taxon>
        <taxon>Spermatophyta</taxon>
        <taxon>Magnoliopsida</taxon>
        <taxon>Liliopsida</taxon>
        <taxon>Zingiberales</taxon>
        <taxon>Zingiberaceae</taxon>
        <taxon>Zingiber</taxon>
    </lineage>
</organism>
<dbReference type="Proteomes" id="UP000734854">
    <property type="component" value="Unassembled WGS sequence"/>
</dbReference>
<dbReference type="AlphaFoldDB" id="A0A8J5FG10"/>
<keyword evidence="4" id="KW-0520">NAD</keyword>
<gene>
    <name evidence="9" type="ORF">ZIOFF_055613</name>
</gene>
<accession>A0A8J5FG10</accession>
<dbReference type="PANTHER" id="PTHR13871:SF96">
    <property type="entry name" value="THIOREDOXIN DOMAIN-CONTAINING PROTEIN"/>
    <property type="match status" value="1"/>
</dbReference>
<comment type="catalytic activity">
    <reaction evidence="6">
        <text>[protein]-dithiol + NADP(+) = [protein]-disulfide + NADPH + H(+)</text>
        <dbReference type="Rhea" id="RHEA:18753"/>
        <dbReference type="Rhea" id="RHEA-COMP:10593"/>
        <dbReference type="Rhea" id="RHEA-COMP:10594"/>
        <dbReference type="ChEBI" id="CHEBI:15378"/>
        <dbReference type="ChEBI" id="CHEBI:29950"/>
        <dbReference type="ChEBI" id="CHEBI:50058"/>
        <dbReference type="ChEBI" id="CHEBI:57783"/>
        <dbReference type="ChEBI" id="CHEBI:58349"/>
        <dbReference type="EC" id="1.8.1.8"/>
    </reaction>
</comment>
<feature type="domain" description="Thioredoxin-like fold" evidence="8">
    <location>
        <begin position="44"/>
        <end position="138"/>
    </location>
</feature>
<feature type="domain" description="Thioredoxin-like fold" evidence="8">
    <location>
        <begin position="205"/>
        <end position="298"/>
    </location>
</feature>
<feature type="domain" description="Thioredoxin-like fold" evidence="8">
    <location>
        <begin position="369"/>
        <end position="443"/>
    </location>
</feature>
<evidence type="ECO:0000313" key="10">
    <source>
        <dbReference type="Proteomes" id="UP000734854"/>
    </source>
</evidence>
<proteinExistence type="predicted"/>
<dbReference type="InterPro" id="IPR012336">
    <property type="entry name" value="Thioredoxin-like_fold"/>
</dbReference>
<evidence type="ECO:0000256" key="3">
    <source>
        <dbReference type="ARBA" id="ARBA00023002"/>
    </source>
</evidence>